<feature type="region of interest" description="Disordered" evidence="5">
    <location>
        <begin position="464"/>
        <end position="483"/>
    </location>
</feature>
<dbReference type="PROSITE" id="PS50072">
    <property type="entry name" value="CSA_PPIASE_2"/>
    <property type="match status" value="1"/>
</dbReference>
<organism evidence="9 10">
    <name type="scientific">Drosophila mauritiana</name>
    <name type="common">Fruit fly</name>
    <dbReference type="NCBI Taxonomy" id="7226"/>
    <lineage>
        <taxon>Eukaryota</taxon>
        <taxon>Metazoa</taxon>
        <taxon>Ecdysozoa</taxon>
        <taxon>Arthropoda</taxon>
        <taxon>Hexapoda</taxon>
        <taxon>Insecta</taxon>
        <taxon>Pterygota</taxon>
        <taxon>Neoptera</taxon>
        <taxon>Endopterygota</taxon>
        <taxon>Diptera</taxon>
        <taxon>Brachycera</taxon>
        <taxon>Muscomorpha</taxon>
        <taxon>Ephydroidea</taxon>
        <taxon>Drosophilidae</taxon>
        <taxon>Drosophila</taxon>
        <taxon>Sophophora</taxon>
    </lineage>
</organism>
<dbReference type="CDD" id="cd19756">
    <property type="entry name" value="Bbox2"/>
    <property type="match status" value="1"/>
</dbReference>
<feature type="domain" description="PPIase cyclophilin-type" evidence="6">
    <location>
        <begin position="576"/>
        <end position="734"/>
    </location>
</feature>
<protein>
    <submittedName>
        <fullName evidence="10">Uncharacterized protein LOC117142307 isoform X1</fullName>
    </submittedName>
</protein>
<feature type="compositionally biased region" description="Low complexity" evidence="5">
    <location>
        <begin position="10"/>
        <end position="44"/>
    </location>
</feature>
<dbReference type="PANTHER" id="PTHR11071:SF577">
    <property type="entry name" value="PEPTIDYL-PROLYL CIS-TRANS ISOMERASE"/>
    <property type="match status" value="1"/>
</dbReference>
<dbReference type="InterPro" id="IPR017907">
    <property type="entry name" value="Znf_RING_CS"/>
</dbReference>
<dbReference type="GeneID" id="117142307"/>
<dbReference type="InterPro" id="IPR002130">
    <property type="entry name" value="Cyclophilin-type_PPIase_dom"/>
</dbReference>
<dbReference type="GO" id="GO:0005737">
    <property type="term" value="C:cytoplasm"/>
    <property type="evidence" value="ECO:0007669"/>
    <property type="project" value="TreeGrafter"/>
</dbReference>
<accession>A0A6P8KD54</accession>
<feature type="region of interest" description="Disordered" evidence="5">
    <location>
        <begin position="1"/>
        <end position="52"/>
    </location>
</feature>
<dbReference type="PROSITE" id="PS50089">
    <property type="entry name" value="ZF_RING_2"/>
    <property type="match status" value="1"/>
</dbReference>
<reference evidence="10" key="1">
    <citation type="submission" date="2025-08" db="UniProtKB">
        <authorList>
            <consortium name="RefSeq"/>
        </authorList>
    </citation>
    <scope>IDENTIFICATION</scope>
    <source>
        <strain evidence="10">Mau12</strain>
        <tissue evidence="10">Whole Body</tissue>
    </source>
</reference>
<dbReference type="FunFam" id="2.40.100.10:FF:000036">
    <property type="entry name" value="Peptidyl-prolyl cis-trans isomerase"/>
    <property type="match status" value="1"/>
</dbReference>
<dbReference type="PROSITE" id="PS50119">
    <property type="entry name" value="ZF_BBOX"/>
    <property type="match status" value="1"/>
</dbReference>
<dbReference type="SUPFAM" id="SSF57850">
    <property type="entry name" value="RING/U-box"/>
    <property type="match status" value="1"/>
</dbReference>
<dbReference type="GO" id="GO:0016018">
    <property type="term" value="F:cyclosporin A binding"/>
    <property type="evidence" value="ECO:0007669"/>
    <property type="project" value="TreeGrafter"/>
</dbReference>
<evidence type="ECO:0000313" key="9">
    <source>
        <dbReference type="Proteomes" id="UP000515162"/>
    </source>
</evidence>
<feature type="domain" description="B box-type" evidence="8">
    <location>
        <begin position="193"/>
        <end position="234"/>
    </location>
</feature>
<evidence type="ECO:0000256" key="3">
    <source>
        <dbReference type="ARBA" id="ARBA00022833"/>
    </source>
</evidence>
<dbReference type="SUPFAM" id="SSF57845">
    <property type="entry name" value="B-box zinc-binding domain"/>
    <property type="match status" value="1"/>
</dbReference>
<evidence type="ECO:0000256" key="1">
    <source>
        <dbReference type="ARBA" id="ARBA00022723"/>
    </source>
</evidence>
<evidence type="ECO:0000313" key="10">
    <source>
        <dbReference type="RefSeq" id="XP_033162089.1"/>
    </source>
</evidence>
<feature type="compositionally biased region" description="Low complexity" evidence="5">
    <location>
        <begin position="471"/>
        <end position="483"/>
    </location>
</feature>
<evidence type="ECO:0000256" key="2">
    <source>
        <dbReference type="ARBA" id="ARBA00022771"/>
    </source>
</evidence>
<gene>
    <name evidence="10" type="primary">LOC117142307</name>
</gene>
<evidence type="ECO:0000259" key="7">
    <source>
        <dbReference type="PROSITE" id="PS50089"/>
    </source>
</evidence>
<evidence type="ECO:0000259" key="8">
    <source>
        <dbReference type="PROSITE" id="PS50119"/>
    </source>
</evidence>
<dbReference type="Pfam" id="PF00160">
    <property type="entry name" value="Pro_isomerase"/>
    <property type="match status" value="1"/>
</dbReference>
<evidence type="ECO:0000256" key="5">
    <source>
        <dbReference type="SAM" id="MobiDB-lite"/>
    </source>
</evidence>
<dbReference type="GO" id="GO:0003755">
    <property type="term" value="F:peptidyl-prolyl cis-trans isomerase activity"/>
    <property type="evidence" value="ECO:0007669"/>
    <property type="project" value="InterPro"/>
</dbReference>
<proteinExistence type="predicted"/>
<keyword evidence="1" id="KW-0479">Metal-binding</keyword>
<dbReference type="GO" id="GO:0006457">
    <property type="term" value="P:protein folding"/>
    <property type="evidence" value="ECO:0007669"/>
    <property type="project" value="TreeGrafter"/>
</dbReference>
<dbReference type="GO" id="GO:0008270">
    <property type="term" value="F:zinc ion binding"/>
    <property type="evidence" value="ECO:0007669"/>
    <property type="project" value="UniProtKB-KW"/>
</dbReference>
<keyword evidence="9" id="KW-1185">Reference proteome</keyword>
<dbReference type="InterPro" id="IPR013083">
    <property type="entry name" value="Znf_RING/FYVE/PHD"/>
</dbReference>
<sequence>MQHSSRACNSNSYCSSTSNRYSSSSTRSSNRSSSSNCSSSSTRTQPNRKCKRIGRKDVLTKMESIQVPKELKSLLSCGQCHRPYDLATGLLPQELVCQHSFCKKCVQRNTDHSSSECICNLCGYRTQLHGQQLPQSVAIMYLLRELPALILGRAMLDFSYKKNSTIEISSEEAPSSPSKNWVEDINVESFLATSMEHCLIHAMPNSTWCHTCQRLLCRACSDVPFHQHHVLVRKVDYHDLIRQLLNFEMEKIKRTAVHAKELATREMDLLLDLCEACHRVQLHVKREMLDHHPSMVASSMMGWHRLAERDLHRAVRLTGTKMLQVLAHLASQRHRYESQLDQVHFQCRMQAAIQENGMQVLDFETLNNRIAWLCSNRHPGAIPANVEPPQALILTNYCVYAYWCEMQREMITPSLRNLRPNPELLPQPRRAVVPPHFNNSLREVEVLDCVQQIENQQFRTLSELPYDGSHESSSSPNSSSSINSQSNYIALDMEYGLRNLVRQLQQQPEQVQQEQQQQQVHQLTHLIHQPDAILANSVEPQLMGQQIQDHYQQDGGTSSSVSIVRQPIVHCYPIYFLDMEIAGELAGRVLIEVRSDAAPRMADNFGALVRHERGYGYRGCTVFQAWGGESIITGDFESQNGRGGHSAFESRYFLPDETGLPAHRGTVGMRRGQRRQDRSGFVGSQFRLVLNEMRSFTAIFGFIVQGIELVDRIAASGNALGRPALRSIIRNCGEYHLSR</sequence>
<dbReference type="RefSeq" id="XP_033162089.1">
    <property type="nucleotide sequence ID" value="XM_033306198.1"/>
</dbReference>
<dbReference type="InterPro" id="IPR000315">
    <property type="entry name" value="Znf_B-box"/>
</dbReference>
<dbReference type="Gene3D" id="2.40.100.10">
    <property type="entry name" value="Cyclophilin-like"/>
    <property type="match status" value="1"/>
</dbReference>
<evidence type="ECO:0000256" key="4">
    <source>
        <dbReference type="PROSITE-ProRule" id="PRU00024"/>
    </source>
</evidence>
<dbReference type="SUPFAM" id="SSF50891">
    <property type="entry name" value="Cyclophilin-like"/>
    <property type="match status" value="1"/>
</dbReference>
<keyword evidence="2 4" id="KW-0863">Zinc-finger</keyword>
<dbReference type="PROSITE" id="PS00518">
    <property type="entry name" value="ZF_RING_1"/>
    <property type="match status" value="1"/>
</dbReference>
<dbReference type="AlphaFoldDB" id="A0A6P8KD54"/>
<keyword evidence="3" id="KW-0862">Zinc</keyword>
<name>A0A6P8KD54_DROMA</name>
<dbReference type="Proteomes" id="UP000515162">
    <property type="component" value="Chromosome 3R"/>
</dbReference>
<dbReference type="InterPro" id="IPR001841">
    <property type="entry name" value="Znf_RING"/>
</dbReference>
<dbReference type="PANTHER" id="PTHR11071">
    <property type="entry name" value="PEPTIDYL-PROLYL CIS-TRANS ISOMERASE"/>
    <property type="match status" value="1"/>
</dbReference>
<dbReference type="InterPro" id="IPR029000">
    <property type="entry name" value="Cyclophilin-like_dom_sf"/>
</dbReference>
<dbReference type="Gene3D" id="3.30.40.10">
    <property type="entry name" value="Zinc/RING finger domain, C3HC4 (zinc finger)"/>
    <property type="match status" value="1"/>
</dbReference>
<feature type="domain" description="RING-type" evidence="7">
    <location>
        <begin position="77"/>
        <end position="122"/>
    </location>
</feature>
<evidence type="ECO:0000259" key="6">
    <source>
        <dbReference type="PROSITE" id="PS50072"/>
    </source>
</evidence>